<dbReference type="Gene3D" id="3.30.70.100">
    <property type="match status" value="1"/>
</dbReference>
<evidence type="ECO:0000256" key="7">
    <source>
        <dbReference type="SAM" id="Phobius"/>
    </source>
</evidence>
<dbReference type="PROSITE" id="PS00216">
    <property type="entry name" value="SUGAR_TRANSPORT_1"/>
    <property type="match status" value="1"/>
</dbReference>
<dbReference type="InterPro" id="IPR020846">
    <property type="entry name" value="MFS_dom"/>
</dbReference>
<dbReference type="Gene3D" id="1.20.1250.20">
    <property type="entry name" value="MFS general substrate transporter like domains"/>
    <property type="match status" value="1"/>
</dbReference>
<feature type="transmembrane region" description="Helical" evidence="7">
    <location>
        <begin position="48"/>
        <end position="68"/>
    </location>
</feature>
<evidence type="ECO:0000256" key="5">
    <source>
        <dbReference type="ARBA" id="ARBA00022989"/>
    </source>
</evidence>
<keyword evidence="2" id="KW-0813">Transport</keyword>
<feature type="transmembrane region" description="Helical" evidence="7">
    <location>
        <begin position="279"/>
        <end position="299"/>
    </location>
</feature>
<dbReference type="SUPFAM" id="SSF103473">
    <property type="entry name" value="MFS general substrate transporter"/>
    <property type="match status" value="1"/>
</dbReference>
<proteinExistence type="predicted"/>
<comment type="subcellular location">
    <subcellularLocation>
        <location evidence="1">Cell membrane</location>
        <topology evidence="1">Multi-pass membrane protein</topology>
    </subcellularLocation>
</comment>
<name>A0A167NJV4_9GAMM</name>
<dbReference type="PROSITE" id="PS50850">
    <property type="entry name" value="MFS"/>
    <property type="match status" value="1"/>
</dbReference>
<feature type="transmembrane region" description="Helical" evidence="7">
    <location>
        <begin position="367"/>
        <end position="386"/>
    </location>
</feature>
<feature type="transmembrane region" description="Helical" evidence="7">
    <location>
        <begin position="12"/>
        <end position="36"/>
    </location>
</feature>
<dbReference type="InterPro" id="IPR036259">
    <property type="entry name" value="MFS_trans_sf"/>
</dbReference>
<dbReference type="GO" id="GO:0005886">
    <property type="term" value="C:plasma membrane"/>
    <property type="evidence" value="ECO:0007669"/>
    <property type="project" value="UniProtKB-SubCell"/>
</dbReference>
<dbReference type="RefSeq" id="WP_063380439.1">
    <property type="nucleotide sequence ID" value="NZ_AUXX01000009.1"/>
</dbReference>
<evidence type="ECO:0000256" key="1">
    <source>
        <dbReference type="ARBA" id="ARBA00004651"/>
    </source>
</evidence>
<reference evidence="9 10" key="1">
    <citation type="submission" date="2013-07" db="EMBL/GenBank/DDBJ databases">
        <title>Comparative Genomic and Metabolomic Analysis of Twelve Strains of Pseudoalteromonas luteoviolacea.</title>
        <authorList>
            <person name="Vynne N.G."/>
            <person name="Mansson M."/>
            <person name="Gram L."/>
        </authorList>
    </citation>
    <scope>NUCLEOTIDE SEQUENCE [LARGE SCALE GENOMIC DNA]</scope>
    <source>
        <strain evidence="9 10">S4060-1</strain>
    </source>
</reference>
<accession>A0A167NJV4</accession>
<dbReference type="EMBL" id="AUXX01000009">
    <property type="protein sequence ID" value="KZN68388.1"/>
    <property type="molecule type" value="Genomic_DNA"/>
</dbReference>
<dbReference type="PANTHER" id="PTHR23517">
    <property type="entry name" value="RESISTANCE PROTEIN MDTM, PUTATIVE-RELATED-RELATED"/>
    <property type="match status" value="1"/>
</dbReference>
<evidence type="ECO:0000256" key="2">
    <source>
        <dbReference type="ARBA" id="ARBA00022448"/>
    </source>
</evidence>
<dbReference type="Pfam" id="PF07690">
    <property type="entry name" value="MFS_1"/>
    <property type="match status" value="1"/>
</dbReference>
<comment type="caution">
    <text evidence="9">The sequence shown here is derived from an EMBL/GenBank/DDBJ whole genome shotgun (WGS) entry which is preliminary data.</text>
</comment>
<feature type="transmembrane region" description="Helical" evidence="7">
    <location>
        <begin position="168"/>
        <end position="186"/>
    </location>
</feature>
<dbReference type="InterPro" id="IPR011701">
    <property type="entry name" value="MFS"/>
</dbReference>
<dbReference type="InterPro" id="IPR005829">
    <property type="entry name" value="Sugar_transporter_CS"/>
</dbReference>
<protein>
    <submittedName>
        <fullName evidence="9">Membrane protein</fullName>
    </submittedName>
</protein>
<gene>
    <name evidence="9" type="ORF">N478_14575</name>
</gene>
<dbReference type="PANTHER" id="PTHR23517:SF2">
    <property type="entry name" value="MULTIDRUG RESISTANCE PROTEIN MDTH"/>
    <property type="match status" value="1"/>
</dbReference>
<dbReference type="AlphaFoldDB" id="A0A167NJV4"/>
<feature type="transmembrane region" description="Helical" evidence="7">
    <location>
        <begin position="305"/>
        <end position="327"/>
    </location>
</feature>
<evidence type="ECO:0000313" key="9">
    <source>
        <dbReference type="EMBL" id="KZN68388.1"/>
    </source>
</evidence>
<dbReference type="PATRIC" id="fig|1365257.3.peg.1325"/>
<feature type="transmembrane region" description="Helical" evidence="7">
    <location>
        <begin position="109"/>
        <end position="127"/>
    </location>
</feature>
<feature type="transmembrane region" description="Helical" evidence="7">
    <location>
        <begin position="139"/>
        <end position="162"/>
    </location>
</feature>
<keyword evidence="6 7" id="KW-0472">Membrane</keyword>
<feature type="transmembrane region" description="Helical" evidence="7">
    <location>
        <begin position="339"/>
        <end position="361"/>
    </location>
</feature>
<keyword evidence="3" id="KW-1003">Cell membrane</keyword>
<feature type="transmembrane region" description="Helical" evidence="7">
    <location>
        <begin position="219"/>
        <end position="240"/>
    </location>
</feature>
<keyword evidence="5 7" id="KW-1133">Transmembrane helix</keyword>
<feature type="transmembrane region" description="Helical" evidence="7">
    <location>
        <begin position="252"/>
        <end position="272"/>
    </location>
</feature>
<dbReference type="Proteomes" id="UP000076661">
    <property type="component" value="Unassembled WGS sequence"/>
</dbReference>
<dbReference type="InterPro" id="IPR050171">
    <property type="entry name" value="MFS_Transporters"/>
</dbReference>
<sequence>MSNQSLNQIEKRAAFSLAGVFAFRMLGLFMLMPVLAVYGTSLEDVSPLWIGLAIGAYGLTQALLQIPMGWLSDKFGRKPIIITGLIVFALGSVIAAMAESIYWVTFGRALQGMGAIASALLALASDLSRDEQRPKVMAVIGMCIGLSFAVAMLLGPMVAAAFGISGVFWLTALLALVGIAIVMFVVPNAVHKAPKGDTVASMADIKNLIKHPQLLRLDVGVLMLHLTLTTLFVVLPARLIEEGLAAPDHWQIYIPVLILAFVLMAPMMIVAIKKQKEKQVFLAAIAALSLSALMLVWLSNSLIGIAAAMTVYFIAFNFLEATMPALVSRISPATQKGSAMGVFSSGQFLGAFLGGVLGGYLAQNYEVNSVFAAAAGIGVIWLFIAWRMQVPPRSKALSFVTELNKSQHAQALADKLVSLPGVLEATVVSEENRAYLKVDESKFDLNQAKQVLSS</sequence>
<feature type="transmembrane region" description="Helical" evidence="7">
    <location>
        <begin position="80"/>
        <end position="103"/>
    </location>
</feature>
<feature type="domain" description="Major facilitator superfamily (MFS) profile" evidence="8">
    <location>
        <begin position="13"/>
        <end position="393"/>
    </location>
</feature>
<dbReference type="GO" id="GO:0022857">
    <property type="term" value="F:transmembrane transporter activity"/>
    <property type="evidence" value="ECO:0007669"/>
    <property type="project" value="InterPro"/>
</dbReference>
<evidence type="ECO:0000259" key="8">
    <source>
        <dbReference type="PROSITE" id="PS50850"/>
    </source>
</evidence>
<evidence type="ECO:0000313" key="10">
    <source>
        <dbReference type="Proteomes" id="UP000076661"/>
    </source>
</evidence>
<keyword evidence="4 7" id="KW-0812">Transmembrane</keyword>
<evidence type="ECO:0000256" key="3">
    <source>
        <dbReference type="ARBA" id="ARBA00022475"/>
    </source>
</evidence>
<evidence type="ECO:0000256" key="6">
    <source>
        <dbReference type="ARBA" id="ARBA00023136"/>
    </source>
</evidence>
<organism evidence="9 10">
    <name type="scientific">Pseudoalteromonas luteoviolacea S4060-1</name>
    <dbReference type="NCBI Taxonomy" id="1365257"/>
    <lineage>
        <taxon>Bacteria</taxon>
        <taxon>Pseudomonadati</taxon>
        <taxon>Pseudomonadota</taxon>
        <taxon>Gammaproteobacteria</taxon>
        <taxon>Alteromonadales</taxon>
        <taxon>Pseudoalteromonadaceae</taxon>
        <taxon>Pseudoalteromonas</taxon>
    </lineage>
</organism>
<dbReference type="CDD" id="cd17472">
    <property type="entry name" value="MFS_YajR_like"/>
    <property type="match status" value="1"/>
</dbReference>
<evidence type="ECO:0000256" key="4">
    <source>
        <dbReference type="ARBA" id="ARBA00022692"/>
    </source>
</evidence>